<evidence type="ECO:0000313" key="15">
    <source>
        <dbReference type="RefSeq" id="XP_010783258.1"/>
    </source>
</evidence>
<dbReference type="GO" id="GO:0000981">
    <property type="term" value="F:DNA-binding transcription factor activity, RNA polymerase II-specific"/>
    <property type="evidence" value="ECO:0007669"/>
    <property type="project" value="TreeGrafter"/>
</dbReference>
<dbReference type="SMART" id="SM00355">
    <property type="entry name" value="ZnF_C2H2"/>
    <property type="match status" value="4"/>
</dbReference>
<evidence type="ECO:0000256" key="10">
    <source>
        <dbReference type="ARBA" id="ARBA00023242"/>
    </source>
</evidence>
<keyword evidence="3" id="KW-0479">Metal-binding</keyword>
<evidence type="ECO:0000256" key="11">
    <source>
        <dbReference type="PROSITE-ProRule" id="PRU00042"/>
    </source>
</evidence>
<keyword evidence="10" id="KW-0539">Nucleus</keyword>
<dbReference type="Pfam" id="PF00096">
    <property type="entry name" value="zf-C2H2"/>
    <property type="match status" value="3"/>
</dbReference>
<dbReference type="InterPro" id="IPR036236">
    <property type="entry name" value="Znf_C2H2_sf"/>
</dbReference>
<dbReference type="KEGG" id="ncc:104957335"/>
<feature type="compositionally biased region" description="Basic and acidic residues" evidence="12">
    <location>
        <begin position="11"/>
        <end position="23"/>
    </location>
</feature>
<dbReference type="PROSITE" id="PS50157">
    <property type="entry name" value="ZINC_FINGER_C2H2_2"/>
    <property type="match status" value="3"/>
</dbReference>
<protein>
    <submittedName>
        <fullName evidence="15">Zinc finger protein 189-like</fullName>
    </submittedName>
</protein>
<evidence type="ECO:0000313" key="14">
    <source>
        <dbReference type="Proteomes" id="UP000504611"/>
    </source>
</evidence>
<dbReference type="RefSeq" id="XP_010783258.1">
    <property type="nucleotide sequence ID" value="XM_010784956.1"/>
</dbReference>
<accession>A0A6I9P8R5</accession>
<evidence type="ECO:0000256" key="5">
    <source>
        <dbReference type="ARBA" id="ARBA00022771"/>
    </source>
</evidence>
<feature type="domain" description="C2H2-type" evidence="13">
    <location>
        <begin position="72"/>
        <end position="99"/>
    </location>
</feature>
<dbReference type="PROSITE" id="PS00028">
    <property type="entry name" value="ZINC_FINGER_C2H2_1"/>
    <property type="match status" value="4"/>
</dbReference>
<dbReference type="FunFam" id="3.30.160.60:FF:000450">
    <property type="entry name" value="PR domain zinc finger protein 14"/>
    <property type="match status" value="1"/>
</dbReference>
<evidence type="ECO:0000259" key="13">
    <source>
        <dbReference type="PROSITE" id="PS50157"/>
    </source>
</evidence>
<keyword evidence="7" id="KW-0805">Transcription regulation</keyword>
<evidence type="ECO:0000256" key="3">
    <source>
        <dbReference type="ARBA" id="ARBA00022723"/>
    </source>
</evidence>
<proteinExistence type="inferred from homology"/>
<organism evidence="14 15">
    <name type="scientific">Notothenia coriiceps</name>
    <name type="common">black rockcod</name>
    <dbReference type="NCBI Taxonomy" id="8208"/>
    <lineage>
        <taxon>Eukaryota</taxon>
        <taxon>Metazoa</taxon>
        <taxon>Chordata</taxon>
        <taxon>Craniata</taxon>
        <taxon>Vertebrata</taxon>
        <taxon>Euteleostomi</taxon>
        <taxon>Actinopterygii</taxon>
        <taxon>Neopterygii</taxon>
        <taxon>Teleostei</taxon>
        <taxon>Neoteleostei</taxon>
        <taxon>Acanthomorphata</taxon>
        <taxon>Eupercaria</taxon>
        <taxon>Perciformes</taxon>
        <taxon>Notothenioidei</taxon>
        <taxon>Nototheniidae</taxon>
        <taxon>Notothenia</taxon>
    </lineage>
</organism>
<dbReference type="FunFam" id="3.30.160.60:FF:000151">
    <property type="entry name" value="Zinc finger and SCAN domain-containing 21"/>
    <property type="match status" value="1"/>
</dbReference>
<feature type="domain" description="C2H2-type" evidence="13">
    <location>
        <begin position="100"/>
        <end position="127"/>
    </location>
</feature>
<evidence type="ECO:0000256" key="9">
    <source>
        <dbReference type="ARBA" id="ARBA00023163"/>
    </source>
</evidence>
<keyword evidence="4" id="KW-0677">Repeat</keyword>
<dbReference type="SUPFAM" id="SSF57667">
    <property type="entry name" value="beta-beta-alpha zinc fingers"/>
    <property type="match status" value="2"/>
</dbReference>
<evidence type="ECO:0000256" key="1">
    <source>
        <dbReference type="ARBA" id="ARBA00004123"/>
    </source>
</evidence>
<gene>
    <name evidence="15" type="primary">LOC104957335</name>
</gene>
<evidence type="ECO:0000256" key="8">
    <source>
        <dbReference type="ARBA" id="ARBA00023125"/>
    </source>
</evidence>
<dbReference type="AlphaFoldDB" id="A0A6I9P8R5"/>
<reference evidence="15" key="1">
    <citation type="submission" date="2025-08" db="UniProtKB">
        <authorList>
            <consortium name="RefSeq"/>
        </authorList>
    </citation>
    <scope>IDENTIFICATION</scope>
    <source>
        <tissue evidence="15">Muscle</tissue>
    </source>
</reference>
<evidence type="ECO:0000256" key="2">
    <source>
        <dbReference type="ARBA" id="ARBA00006991"/>
    </source>
</evidence>
<dbReference type="GO" id="GO:0005634">
    <property type="term" value="C:nucleus"/>
    <property type="evidence" value="ECO:0007669"/>
    <property type="project" value="UniProtKB-SubCell"/>
</dbReference>
<evidence type="ECO:0000256" key="12">
    <source>
        <dbReference type="SAM" id="MobiDB-lite"/>
    </source>
</evidence>
<name>A0A6I9P8R5_9TELE</name>
<comment type="similarity">
    <text evidence="2">Belongs to the krueppel C2H2-type zinc-finger protein family.</text>
</comment>
<keyword evidence="9" id="KW-0804">Transcription</keyword>
<keyword evidence="5 11" id="KW-0863">Zinc-finger</keyword>
<feature type="region of interest" description="Disordered" evidence="12">
    <location>
        <begin position="1"/>
        <end position="68"/>
    </location>
</feature>
<feature type="compositionally biased region" description="Acidic residues" evidence="12">
    <location>
        <begin position="24"/>
        <end position="35"/>
    </location>
</feature>
<keyword evidence="8" id="KW-0238">DNA-binding</keyword>
<keyword evidence="6" id="KW-0862">Zinc</keyword>
<dbReference type="Proteomes" id="UP000504611">
    <property type="component" value="Unplaced"/>
</dbReference>
<dbReference type="PANTHER" id="PTHR23235">
    <property type="entry name" value="KRUEPPEL-LIKE TRANSCRIPTION FACTOR"/>
    <property type="match status" value="1"/>
</dbReference>
<evidence type="ECO:0000256" key="7">
    <source>
        <dbReference type="ARBA" id="ARBA00023015"/>
    </source>
</evidence>
<feature type="domain" description="C2H2-type" evidence="13">
    <location>
        <begin position="128"/>
        <end position="155"/>
    </location>
</feature>
<keyword evidence="14" id="KW-1185">Reference proteome</keyword>
<comment type="subcellular location">
    <subcellularLocation>
        <location evidence="1">Nucleus</location>
    </subcellularLocation>
</comment>
<evidence type="ECO:0000256" key="4">
    <source>
        <dbReference type="ARBA" id="ARBA00022737"/>
    </source>
</evidence>
<dbReference type="PANTHER" id="PTHR23235:SF152">
    <property type="entry name" value="SI:DKEY-210J14.3"/>
    <property type="match status" value="1"/>
</dbReference>
<feature type="non-terminal residue" evidence="15">
    <location>
        <position position="1"/>
    </location>
</feature>
<dbReference type="GeneID" id="104957335"/>
<dbReference type="GO" id="GO:0008270">
    <property type="term" value="F:zinc ion binding"/>
    <property type="evidence" value="ECO:0007669"/>
    <property type="project" value="UniProtKB-KW"/>
</dbReference>
<dbReference type="GO" id="GO:0000978">
    <property type="term" value="F:RNA polymerase II cis-regulatory region sequence-specific DNA binding"/>
    <property type="evidence" value="ECO:0007669"/>
    <property type="project" value="TreeGrafter"/>
</dbReference>
<dbReference type="Gene3D" id="3.30.160.60">
    <property type="entry name" value="Classic Zinc Finger"/>
    <property type="match status" value="3"/>
</dbReference>
<dbReference type="OrthoDB" id="40579at2759"/>
<evidence type="ECO:0000256" key="6">
    <source>
        <dbReference type="ARBA" id="ARBA00022833"/>
    </source>
</evidence>
<sequence length="224" mass="25823">DAEELSPSAESRPHVHEDASQPKEEEEEEEEEEEGGVISSLINSDGEEESLGPSQIEQDGGSETEADGKNKYRCRVCGRNCFKTSALQKHLRIHSGEKPFQCPTCKKSFTQQVHMKEHQRTHSGERPYTCSTCSKSFTFSSAMRRHERQHSGVRFQCKFCSKSFSRPRIHLPHEDALRSLFCQICKKDLSGARVFHKHMKKHETSLDKERRTDRIMQMLQLQNE</sequence>
<dbReference type="InterPro" id="IPR013087">
    <property type="entry name" value="Znf_C2H2_type"/>
</dbReference>